<dbReference type="PIRSF" id="PIRSF036625">
    <property type="entry name" value="GAF_ANTAR"/>
    <property type="match status" value="1"/>
</dbReference>
<dbReference type="Proteomes" id="UP001500622">
    <property type="component" value="Unassembled WGS sequence"/>
</dbReference>
<feature type="domain" description="ANTAR" evidence="3">
    <location>
        <begin position="165"/>
        <end position="226"/>
    </location>
</feature>
<evidence type="ECO:0000259" key="3">
    <source>
        <dbReference type="PROSITE" id="PS50921"/>
    </source>
</evidence>
<dbReference type="InterPro" id="IPR003018">
    <property type="entry name" value="GAF"/>
</dbReference>
<evidence type="ECO:0000313" key="5">
    <source>
        <dbReference type="Proteomes" id="UP001500622"/>
    </source>
</evidence>
<dbReference type="RefSeq" id="WP_345219174.1">
    <property type="nucleotide sequence ID" value="NZ_BAABGN010000027.1"/>
</dbReference>
<evidence type="ECO:0000256" key="2">
    <source>
        <dbReference type="ARBA" id="ARBA00023163"/>
    </source>
</evidence>
<comment type="caution">
    <text evidence="4">The sequence shown here is derived from an EMBL/GenBank/DDBJ whole genome shotgun (WGS) entry which is preliminary data.</text>
</comment>
<dbReference type="InterPro" id="IPR036388">
    <property type="entry name" value="WH-like_DNA-bd_sf"/>
</dbReference>
<dbReference type="InterPro" id="IPR012074">
    <property type="entry name" value="GAF_ANTAR"/>
</dbReference>
<keyword evidence="2" id="KW-0804">Transcription</keyword>
<organism evidence="4 5">
    <name type="scientific">Georgenia halophila</name>
    <dbReference type="NCBI Taxonomy" id="620889"/>
    <lineage>
        <taxon>Bacteria</taxon>
        <taxon>Bacillati</taxon>
        <taxon>Actinomycetota</taxon>
        <taxon>Actinomycetes</taxon>
        <taxon>Micrococcales</taxon>
        <taxon>Bogoriellaceae</taxon>
        <taxon>Georgenia</taxon>
    </lineage>
</organism>
<accession>A0ABP8LRP8</accession>
<dbReference type="InterPro" id="IPR029016">
    <property type="entry name" value="GAF-like_dom_sf"/>
</dbReference>
<dbReference type="Gene3D" id="3.30.450.40">
    <property type="match status" value="1"/>
</dbReference>
<dbReference type="Pfam" id="PF01590">
    <property type="entry name" value="GAF"/>
    <property type="match status" value="1"/>
</dbReference>
<protein>
    <submittedName>
        <fullName evidence="4">GAF and ANTAR domain-containing protein</fullName>
    </submittedName>
</protein>
<dbReference type="SUPFAM" id="SSF55781">
    <property type="entry name" value="GAF domain-like"/>
    <property type="match status" value="1"/>
</dbReference>
<gene>
    <name evidence="4" type="ORF">GCM10023169_41260</name>
</gene>
<keyword evidence="5" id="KW-1185">Reference proteome</keyword>
<dbReference type="InterPro" id="IPR005561">
    <property type="entry name" value="ANTAR"/>
</dbReference>
<dbReference type="PROSITE" id="PS50921">
    <property type="entry name" value="ANTAR"/>
    <property type="match status" value="1"/>
</dbReference>
<name>A0ABP8LRP8_9MICO</name>
<proteinExistence type="predicted"/>
<evidence type="ECO:0000313" key="4">
    <source>
        <dbReference type="EMBL" id="GAA4434092.1"/>
    </source>
</evidence>
<dbReference type="Pfam" id="PF03861">
    <property type="entry name" value="ANTAR"/>
    <property type="match status" value="1"/>
</dbReference>
<sequence length="232" mass="25989">MYDHKLYVQTLSDFIRTLVRPYDVDSLLNDLALRIADVLHLSGAGVSLEQEGKLRMVTVIPSHLAALEKYQENHQDGPSVEAFRDSRVSLIPDVEYTRNRWPEYVELARASGTSSIAVLPLALDERAFGTLSLYADRRDWPEDDVAAASLMADMATGYLINASTHHQQNELNDQLSHALESRVVIEQAKGIIAESRGLSVSQAFELIRRHARSHNVKVRDLSEAIVDMGLRI</sequence>
<evidence type="ECO:0000256" key="1">
    <source>
        <dbReference type="ARBA" id="ARBA00023015"/>
    </source>
</evidence>
<dbReference type="SMART" id="SM00065">
    <property type="entry name" value="GAF"/>
    <property type="match status" value="1"/>
</dbReference>
<dbReference type="EMBL" id="BAABGN010000027">
    <property type="protein sequence ID" value="GAA4434092.1"/>
    <property type="molecule type" value="Genomic_DNA"/>
</dbReference>
<reference evidence="5" key="1">
    <citation type="journal article" date="2019" name="Int. J. Syst. Evol. Microbiol.">
        <title>The Global Catalogue of Microorganisms (GCM) 10K type strain sequencing project: providing services to taxonomists for standard genome sequencing and annotation.</title>
        <authorList>
            <consortium name="The Broad Institute Genomics Platform"/>
            <consortium name="The Broad Institute Genome Sequencing Center for Infectious Disease"/>
            <person name="Wu L."/>
            <person name="Ma J."/>
        </authorList>
    </citation>
    <scope>NUCLEOTIDE SEQUENCE [LARGE SCALE GENOMIC DNA]</scope>
    <source>
        <strain evidence="5">JCM 17810</strain>
    </source>
</reference>
<dbReference type="Gene3D" id="1.10.10.10">
    <property type="entry name" value="Winged helix-like DNA-binding domain superfamily/Winged helix DNA-binding domain"/>
    <property type="match status" value="1"/>
</dbReference>
<keyword evidence="1" id="KW-0805">Transcription regulation</keyword>
<dbReference type="SMART" id="SM01012">
    <property type="entry name" value="ANTAR"/>
    <property type="match status" value="1"/>
</dbReference>